<dbReference type="EC" id="3.1.30.-" evidence="10"/>
<dbReference type="SUPFAM" id="SSF54060">
    <property type="entry name" value="His-Me finger endonucleases"/>
    <property type="match status" value="1"/>
</dbReference>
<dbReference type="InterPro" id="IPR044925">
    <property type="entry name" value="His-Me_finger_sf"/>
</dbReference>
<dbReference type="GO" id="GO:0004521">
    <property type="term" value="F:RNA endonuclease activity"/>
    <property type="evidence" value="ECO:0007669"/>
    <property type="project" value="TreeGrafter"/>
</dbReference>
<dbReference type="InterPro" id="IPR020821">
    <property type="entry name" value="ENPP1-3/EXOG-like_nuc-like"/>
</dbReference>
<comment type="caution">
    <text evidence="15">The sequence shown here is derived from an EMBL/GenBank/DDBJ whole genome shotgun (WGS) entry which is preliminary data.</text>
</comment>
<dbReference type="AlphaFoldDB" id="A0A9P8BSQ7"/>
<evidence type="ECO:0000256" key="5">
    <source>
        <dbReference type="ARBA" id="ARBA00022759"/>
    </source>
</evidence>
<feature type="compositionally biased region" description="Pro residues" evidence="11">
    <location>
        <begin position="45"/>
        <end position="74"/>
    </location>
</feature>
<evidence type="ECO:0000313" key="16">
    <source>
        <dbReference type="Proteomes" id="UP000707451"/>
    </source>
</evidence>
<evidence type="ECO:0000256" key="11">
    <source>
        <dbReference type="SAM" id="MobiDB-lite"/>
    </source>
</evidence>
<keyword evidence="16" id="KW-1185">Reference proteome</keyword>
<evidence type="ECO:0000259" key="13">
    <source>
        <dbReference type="SMART" id="SM00477"/>
    </source>
</evidence>
<keyword evidence="4 9" id="KW-0479">Metal-binding</keyword>
<feature type="binding site" evidence="9">
    <location>
        <position position="200"/>
    </location>
    <ligand>
        <name>Mg(2+)</name>
        <dbReference type="ChEBI" id="CHEBI:18420"/>
        <note>catalytic</note>
    </ligand>
</feature>
<evidence type="ECO:0000256" key="6">
    <source>
        <dbReference type="ARBA" id="ARBA00022801"/>
    </source>
</evidence>
<dbReference type="GO" id="GO:0006309">
    <property type="term" value="P:apoptotic DNA fragmentation"/>
    <property type="evidence" value="ECO:0007669"/>
    <property type="project" value="TreeGrafter"/>
</dbReference>
<keyword evidence="6 10" id="KW-0378">Hydrolase</keyword>
<keyword evidence="7" id="KW-0460">Magnesium</keyword>
<keyword evidence="12" id="KW-1133">Transmembrane helix</keyword>
<feature type="transmembrane region" description="Helical" evidence="12">
    <location>
        <begin position="6"/>
        <end position="24"/>
    </location>
</feature>
<keyword evidence="3 10" id="KW-0540">Nuclease</keyword>
<evidence type="ECO:0000313" key="15">
    <source>
        <dbReference type="EMBL" id="KAG9066775.1"/>
    </source>
</evidence>
<protein>
    <recommendedName>
        <fullName evidence="10">Endonuclease</fullName>
        <ecNumber evidence="10">3.1.30.-</ecNumber>
    </recommendedName>
</protein>
<dbReference type="SMART" id="SM00477">
    <property type="entry name" value="NUC"/>
    <property type="match status" value="1"/>
</dbReference>
<feature type="domain" description="DNA/RNA non-specific endonuclease/pyrophosphatase/phosphodiesterase" evidence="14">
    <location>
        <begin position="102"/>
        <end position="315"/>
    </location>
</feature>
<dbReference type="FunFam" id="3.40.570.10:FF:000008">
    <property type="entry name" value="Probable NUC1-dna/rna non-specific nuclease, mitochondrial"/>
    <property type="match status" value="1"/>
</dbReference>
<evidence type="ECO:0000256" key="10">
    <source>
        <dbReference type="RuleBase" id="RU366055"/>
    </source>
</evidence>
<dbReference type="SMART" id="SM00892">
    <property type="entry name" value="Endonuclease_NS"/>
    <property type="match status" value="1"/>
</dbReference>
<dbReference type="Pfam" id="PF01223">
    <property type="entry name" value="Endonuclease_NS"/>
    <property type="match status" value="1"/>
</dbReference>
<comment type="cofactor">
    <cofactor evidence="1 10">
        <name>Mg(2+)</name>
        <dbReference type="ChEBI" id="CHEBI:18420"/>
    </cofactor>
</comment>
<dbReference type="GO" id="GO:0046872">
    <property type="term" value="F:metal ion binding"/>
    <property type="evidence" value="ECO:0007669"/>
    <property type="project" value="UniProtKB-KW"/>
</dbReference>
<dbReference type="InterPro" id="IPR044929">
    <property type="entry name" value="DNA/RNA_non-sp_Endonuclease_sf"/>
</dbReference>
<dbReference type="Proteomes" id="UP000707451">
    <property type="component" value="Unassembled WGS sequence"/>
</dbReference>
<evidence type="ECO:0000256" key="3">
    <source>
        <dbReference type="ARBA" id="ARBA00022722"/>
    </source>
</evidence>
<proteinExistence type="inferred from homology"/>
<dbReference type="GO" id="GO:0003676">
    <property type="term" value="F:nucleic acid binding"/>
    <property type="evidence" value="ECO:0007669"/>
    <property type="project" value="InterPro"/>
</dbReference>
<gene>
    <name evidence="15" type="primary">NUC1</name>
    <name evidence="15" type="ORF">KI688_012686</name>
</gene>
<dbReference type="Gene3D" id="3.40.570.10">
    <property type="entry name" value="Extracellular Endonuclease, subunit A"/>
    <property type="match status" value="1"/>
</dbReference>
<keyword evidence="5 10" id="KW-0255">Endonuclease</keyword>
<dbReference type="OrthoDB" id="5418055at2759"/>
<feature type="active site" description="Proton acceptor" evidence="8">
    <location>
        <position position="168"/>
    </location>
</feature>
<evidence type="ECO:0000256" key="4">
    <source>
        <dbReference type="ARBA" id="ARBA00022723"/>
    </source>
</evidence>
<dbReference type="InterPro" id="IPR040255">
    <property type="entry name" value="Non-specific_endonuclease"/>
</dbReference>
<dbReference type="PANTHER" id="PTHR13966:SF5">
    <property type="entry name" value="ENDONUCLEASE G, MITOCHONDRIAL"/>
    <property type="match status" value="1"/>
</dbReference>
<evidence type="ECO:0000256" key="9">
    <source>
        <dbReference type="PIRSR" id="PIRSR640255-2"/>
    </source>
</evidence>
<reference evidence="15" key="1">
    <citation type="submission" date="2021-06" db="EMBL/GenBank/DDBJ databases">
        <title>Genome Sequence of Mortierella hyaline Strain SCG-10, a Cold-Adapted, Nitrate-Reducing Fungus Isolated from Soil in Minnesota, USA.</title>
        <authorList>
            <person name="Aldossari N."/>
        </authorList>
    </citation>
    <scope>NUCLEOTIDE SEQUENCE</scope>
    <source>
        <strain evidence="15">SCG-10</strain>
    </source>
</reference>
<keyword evidence="12" id="KW-0472">Membrane</keyword>
<dbReference type="PANTHER" id="PTHR13966">
    <property type="entry name" value="ENDONUCLEASE RELATED"/>
    <property type="match status" value="1"/>
</dbReference>
<evidence type="ECO:0000256" key="2">
    <source>
        <dbReference type="ARBA" id="ARBA00010052"/>
    </source>
</evidence>
<dbReference type="GO" id="GO:0005743">
    <property type="term" value="C:mitochondrial inner membrane"/>
    <property type="evidence" value="ECO:0007669"/>
    <property type="project" value="TreeGrafter"/>
</dbReference>
<comment type="similarity">
    <text evidence="2 10">Belongs to the DNA/RNA non-specific endonuclease family.</text>
</comment>
<name>A0A9P8BSQ7_9FUNG</name>
<dbReference type="EMBL" id="JAHRHY010000009">
    <property type="protein sequence ID" value="KAG9066775.1"/>
    <property type="molecule type" value="Genomic_DNA"/>
</dbReference>
<dbReference type="InterPro" id="IPR018524">
    <property type="entry name" value="DNA/RNA_endonuclease_AS"/>
</dbReference>
<evidence type="ECO:0000256" key="12">
    <source>
        <dbReference type="SAM" id="Phobius"/>
    </source>
</evidence>
<evidence type="ECO:0000256" key="1">
    <source>
        <dbReference type="ARBA" id="ARBA00001946"/>
    </source>
</evidence>
<evidence type="ECO:0000256" key="8">
    <source>
        <dbReference type="PIRSR" id="PIRSR640255-1"/>
    </source>
</evidence>
<sequence length="348" mass="38451">MVVRNIAVFTGGAVIGAVAMTTYFKSQESHKPVAVTAQSQLPTVPTTPVPTPTPTPTLPQVPSKPAPITPPPVVARPPLTSVGSPRKIMPHGFPGPLNDVFMREGYVASYNRQFRHPNWVAEHITAESLKPGEGVGRGNSTFKEDATVPDLYKAKLSDYFRSGYDRGHMVPAADCKNSQVAMDETFYLSNIAPQVGEGFNRDYWAHFENFCRVLTKRYPDVYVITGPLYLPYQDPTDNKYYIKHEVIGNPPNIGVPTHFYKVILTDRGNGDMSVGAFVLPNNVIRNDVPLTAFQVPVEAVEKASGLKFFETLERRALKNLCKDTDCKIMPHPKSLKGNNQNQKALPAQ</sequence>
<dbReference type="InterPro" id="IPR001604">
    <property type="entry name" value="Endo_G_ENPP1-like_dom"/>
</dbReference>
<keyword evidence="12" id="KW-0812">Transmembrane</keyword>
<organism evidence="15 16">
    <name type="scientific">Linnemannia hyalina</name>
    <dbReference type="NCBI Taxonomy" id="64524"/>
    <lineage>
        <taxon>Eukaryota</taxon>
        <taxon>Fungi</taxon>
        <taxon>Fungi incertae sedis</taxon>
        <taxon>Mucoromycota</taxon>
        <taxon>Mortierellomycotina</taxon>
        <taxon>Mortierellomycetes</taxon>
        <taxon>Mortierellales</taxon>
        <taxon>Mortierellaceae</taxon>
        <taxon>Linnemannia</taxon>
    </lineage>
</organism>
<evidence type="ECO:0000259" key="14">
    <source>
        <dbReference type="SMART" id="SM00892"/>
    </source>
</evidence>
<accession>A0A9P8BSQ7</accession>
<dbReference type="CDD" id="cd00091">
    <property type="entry name" value="NUC"/>
    <property type="match status" value="1"/>
</dbReference>
<dbReference type="PROSITE" id="PS01070">
    <property type="entry name" value="NUCLEASE_NON_SPEC"/>
    <property type="match status" value="1"/>
</dbReference>
<feature type="region of interest" description="Disordered" evidence="11">
    <location>
        <begin position="35"/>
        <end position="74"/>
    </location>
</feature>
<evidence type="ECO:0000256" key="7">
    <source>
        <dbReference type="ARBA" id="ARBA00022842"/>
    </source>
</evidence>
<dbReference type="GO" id="GO:0005634">
    <property type="term" value="C:nucleus"/>
    <property type="evidence" value="ECO:0007669"/>
    <property type="project" value="TreeGrafter"/>
</dbReference>
<dbReference type="GO" id="GO:0000014">
    <property type="term" value="F:single-stranded DNA endodeoxyribonuclease activity"/>
    <property type="evidence" value="ECO:0007669"/>
    <property type="project" value="TreeGrafter"/>
</dbReference>
<feature type="domain" description="ENPP1-3/EXOG-like endonuclease/phosphodiesterase" evidence="13">
    <location>
        <begin position="103"/>
        <end position="315"/>
    </location>
</feature>